<dbReference type="CDD" id="cd02440">
    <property type="entry name" value="AdoMet_MTases"/>
    <property type="match status" value="1"/>
</dbReference>
<evidence type="ECO:0000259" key="1">
    <source>
        <dbReference type="Pfam" id="PF08241"/>
    </source>
</evidence>
<sequence>MQDFRNLDRQEWHRRYLEQVRWTAHLRQYIFDKISLDPNDSILEVGSGTGAILQSLLDEGYHNTIGIDLDCSSVVFSKNQHQNFSQIIGDGHHLPFVSGKFAVSLCHFLLMWTPHPEQVLNEMQRVTHSGGWVLVLAEPDYQARIDFPPPLDLLGAFQTESLQAHGIDPCIGRKLRSLFIQTGLIKIETGILGAEWHHSAQMTIDPTEWTMLRADLEGHLSPNELSRFLQQDEQARKMGTRVLFIPTFYAFGQVP</sequence>
<organism evidence="2 3">
    <name type="scientific">Candidatus Brevifilum fermentans</name>
    <dbReference type="NCBI Taxonomy" id="1986204"/>
    <lineage>
        <taxon>Bacteria</taxon>
        <taxon>Bacillati</taxon>
        <taxon>Chloroflexota</taxon>
        <taxon>Anaerolineae</taxon>
        <taxon>Anaerolineales</taxon>
        <taxon>Anaerolineaceae</taxon>
        <taxon>Candidatus Brevifilum</taxon>
    </lineage>
</organism>
<dbReference type="OrthoDB" id="150268at2"/>
<dbReference type="GO" id="GO:0008757">
    <property type="term" value="F:S-adenosylmethionine-dependent methyltransferase activity"/>
    <property type="evidence" value="ECO:0007669"/>
    <property type="project" value="InterPro"/>
</dbReference>
<dbReference type="EMBL" id="LT859958">
    <property type="protein sequence ID" value="SMX54650.1"/>
    <property type="molecule type" value="Genomic_DNA"/>
</dbReference>
<evidence type="ECO:0000313" key="2">
    <source>
        <dbReference type="EMBL" id="SMX54650.1"/>
    </source>
</evidence>
<dbReference type="Pfam" id="PF08241">
    <property type="entry name" value="Methyltransf_11"/>
    <property type="match status" value="1"/>
</dbReference>
<feature type="domain" description="Methyltransferase type 11" evidence="1">
    <location>
        <begin position="43"/>
        <end position="134"/>
    </location>
</feature>
<dbReference type="RefSeq" id="WP_157891791.1">
    <property type="nucleotide sequence ID" value="NZ_LT859958.1"/>
</dbReference>
<evidence type="ECO:0000313" key="3">
    <source>
        <dbReference type="Proteomes" id="UP000195514"/>
    </source>
</evidence>
<dbReference type="SUPFAM" id="SSF53335">
    <property type="entry name" value="S-adenosyl-L-methionine-dependent methyltransferases"/>
    <property type="match status" value="1"/>
</dbReference>
<gene>
    <name evidence="2" type="ORF">CFX1CAM_1585</name>
</gene>
<dbReference type="InterPro" id="IPR013216">
    <property type="entry name" value="Methyltransf_11"/>
</dbReference>
<name>A0A1Y6K9F0_9CHLR</name>
<keyword evidence="3" id="KW-1185">Reference proteome</keyword>
<accession>A0A1Y6K9F0</accession>
<dbReference type="Gene3D" id="3.40.50.150">
    <property type="entry name" value="Vaccinia Virus protein VP39"/>
    <property type="match status" value="1"/>
</dbReference>
<dbReference type="KEGG" id="abat:CFX1CAM_1585"/>
<proteinExistence type="predicted"/>
<dbReference type="AlphaFoldDB" id="A0A1Y6K9F0"/>
<dbReference type="InterPro" id="IPR029063">
    <property type="entry name" value="SAM-dependent_MTases_sf"/>
</dbReference>
<protein>
    <recommendedName>
        <fullName evidence="1">Methyltransferase type 11 domain-containing protein</fullName>
    </recommendedName>
</protein>
<dbReference type="Proteomes" id="UP000195514">
    <property type="component" value="Chromosome I"/>
</dbReference>
<reference evidence="3" key="1">
    <citation type="submission" date="2017-05" db="EMBL/GenBank/DDBJ databases">
        <authorList>
            <person name="Kirkegaard R."/>
            <person name="Mcilroy J S."/>
        </authorList>
    </citation>
    <scope>NUCLEOTIDE SEQUENCE [LARGE SCALE GENOMIC DNA]</scope>
</reference>